<accession>A0ABT6YHG5</accession>
<feature type="signal peptide" evidence="2">
    <location>
        <begin position="1"/>
        <end position="20"/>
    </location>
</feature>
<dbReference type="InterPro" id="IPR054490">
    <property type="entry name" value="BT_1020-like_b-sandwich_1"/>
</dbReference>
<organism evidence="5 6">
    <name type="scientific">Flectobacillus roseus</name>
    <dbReference type="NCBI Taxonomy" id="502259"/>
    <lineage>
        <taxon>Bacteria</taxon>
        <taxon>Pseudomonadati</taxon>
        <taxon>Bacteroidota</taxon>
        <taxon>Cytophagia</taxon>
        <taxon>Cytophagales</taxon>
        <taxon>Flectobacillaceae</taxon>
        <taxon>Flectobacillus</taxon>
    </lineage>
</organism>
<protein>
    <submittedName>
        <fullName evidence="5">Uncharacterized protein</fullName>
    </submittedName>
</protein>
<dbReference type="InterPro" id="IPR036278">
    <property type="entry name" value="Sialidase_sf"/>
</dbReference>
<gene>
    <name evidence="5" type="ORF">QM524_25105</name>
</gene>
<evidence type="ECO:0000259" key="4">
    <source>
        <dbReference type="Pfam" id="PF24067"/>
    </source>
</evidence>
<feature type="chain" id="PRO_5046744037" evidence="2">
    <location>
        <begin position="21"/>
        <end position="616"/>
    </location>
</feature>
<keyword evidence="2" id="KW-0732">Signal</keyword>
<evidence type="ECO:0000256" key="1">
    <source>
        <dbReference type="SAM" id="MobiDB-lite"/>
    </source>
</evidence>
<dbReference type="Pfam" id="PF22585">
    <property type="entry name" value="Sialidase-like_CBM"/>
    <property type="match status" value="1"/>
</dbReference>
<proteinExistence type="predicted"/>
<evidence type="ECO:0000259" key="3">
    <source>
        <dbReference type="Pfam" id="PF22585"/>
    </source>
</evidence>
<dbReference type="RefSeq" id="WP_283346769.1">
    <property type="nucleotide sequence ID" value="NZ_JASHIF010000031.1"/>
</dbReference>
<reference evidence="5 6" key="1">
    <citation type="submission" date="2023-05" db="EMBL/GenBank/DDBJ databases">
        <title>Novel species of genus Flectobacillus isolated from stream in China.</title>
        <authorList>
            <person name="Lu H."/>
        </authorList>
    </citation>
    <scope>NUCLEOTIDE SEQUENCE [LARGE SCALE GENOMIC DNA]</scope>
    <source>
        <strain evidence="5 6">KCTC 42575</strain>
    </source>
</reference>
<feature type="compositionally biased region" description="Polar residues" evidence="1">
    <location>
        <begin position="581"/>
        <end position="590"/>
    </location>
</feature>
<dbReference type="Proteomes" id="UP001236507">
    <property type="component" value="Unassembled WGS sequence"/>
</dbReference>
<evidence type="ECO:0000256" key="2">
    <source>
        <dbReference type="SAM" id="SignalP"/>
    </source>
</evidence>
<comment type="caution">
    <text evidence="5">The sequence shown here is derived from an EMBL/GenBank/DDBJ whole genome shotgun (WGS) entry which is preliminary data.</text>
</comment>
<sequence length="616" mass="69186">MKKIISIPCILFSLASSGVAQTGSVTEPVRYIGGQTVDPSVHEGRLRYAIGTENRQTMRANRTHPEYADGYGWTYNHASNLCYWNNTFYQQYLSNPADEHVAPGQTLIVKSKDGRHWEKPEVVFPPYKAPEGVKIPAGYHGYMMHQRMGFYVAPDGRLLVIAFYGHTDDPFGKGGIGRVVREAYKDGSYGPIYFIRYESEANWNESNTSYPFYKKSMDAGFVAACDALLKDKLMTFQWYDEDHGVDGFYNGNKSGQALSFYHRKDGKVVALWKKSLVALSDDEGKTFSEPVKVPTFLMSGGKQWGQKTDDGRYAISYNPIEQTQYRFPLVVVTGEDGVLFDNMLLIQGEVPVRRFTGRWKDFGPCYMRGIEEGNGNPPGNDMWMTYTVNKEDVWVSRTPVPIQYAVKGIVSDNFDALTIEGAVPNWNIYAPKWAPIEVVKAPSRTGKALQLSDTDLYDYARAIRVFQEGTKAQTSLDIFADATNTGRLEIDLTDQYGNRPVRVRFDENGQIVAIDGSTEKVVSAYQKGQWYKVDILTDANTHGHYTLLINGKKVLEKAQLAEAVKSVERLSLRTGAYRNLPNRQTPNETNDPPLKGADEPCSPTAFFVDNVVIKSN</sequence>
<evidence type="ECO:0000313" key="5">
    <source>
        <dbReference type="EMBL" id="MDI9862528.1"/>
    </source>
</evidence>
<dbReference type="Pfam" id="PF24067">
    <property type="entry name" value="Beta-prop_BT_1020"/>
    <property type="match status" value="1"/>
</dbReference>
<feature type="domain" description="BT-1020-like N-terminal beta-propeller" evidence="4">
    <location>
        <begin position="27"/>
        <end position="253"/>
    </location>
</feature>
<dbReference type="InterPro" id="IPR056425">
    <property type="entry name" value="Beta-prop_BT_1020"/>
</dbReference>
<dbReference type="EMBL" id="JASHIF010000031">
    <property type="protein sequence ID" value="MDI9862528.1"/>
    <property type="molecule type" value="Genomic_DNA"/>
</dbReference>
<dbReference type="SUPFAM" id="SSF50939">
    <property type="entry name" value="Sialidases"/>
    <property type="match status" value="1"/>
</dbReference>
<evidence type="ECO:0000313" key="6">
    <source>
        <dbReference type="Proteomes" id="UP001236507"/>
    </source>
</evidence>
<feature type="domain" description="BT-1020-like structural beta-sandwich" evidence="3">
    <location>
        <begin position="426"/>
        <end position="588"/>
    </location>
</feature>
<keyword evidence="6" id="KW-1185">Reference proteome</keyword>
<name>A0ABT6YHG5_9BACT</name>
<feature type="region of interest" description="Disordered" evidence="1">
    <location>
        <begin position="575"/>
        <end position="602"/>
    </location>
</feature>